<dbReference type="PANTHER" id="PTHR30627:SF2">
    <property type="entry name" value="PEPTIDOGLYCAN D,D-TRANSPEPTIDASE MRDA"/>
    <property type="match status" value="1"/>
</dbReference>
<dbReference type="STRING" id="1304284.L21TH_2129"/>
<dbReference type="RefSeq" id="WP_006315693.1">
    <property type="nucleotide sequence ID" value="NZ_ARZA01000236.1"/>
</dbReference>
<dbReference type="PATRIC" id="fig|1304284.3.peg.2094"/>
<dbReference type="PANTHER" id="PTHR30627">
    <property type="entry name" value="PEPTIDOGLYCAN D,D-TRANSPEPTIDASE"/>
    <property type="match status" value="1"/>
</dbReference>
<dbReference type="GO" id="GO:0005886">
    <property type="term" value="C:plasma membrane"/>
    <property type="evidence" value="ECO:0007669"/>
    <property type="project" value="TreeGrafter"/>
</dbReference>
<evidence type="ECO:0000313" key="14">
    <source>
        <dbReference type="Proteomes" id="UP000013378"/>
    </source>
</evidence>
<accession>R1CBZ1</accession>
<evidence type="ECO:0000256" key="3">
    <source>
        <dbReference type="ARBA" id="ARBA00007171"/>
    </source>
</evidence>
<keyword evidence="5" id="KW-0812">Transmembrane</keyword>
<dbReference type="GO" id="GO:0071555">
    <property type="term" value="P:cell wall organization"/>
    <property type="evidence" value="ECO:0007669"/>
    <property type="project" value="TreeGrafter"/>
</dbReference>
<protein>
    <submittedName>
        <fullName evidence="13">Penicillin-binding protein 2 (PBP-2)</fullName>
    </submittedName>
</protein>
<comment type="caution">
    <text evidence="13">The sequence shown here is derived from an EMBL/GenBank/DDBJ whole genome shotgun (WGS) entry which is preliminary data.</text>
</comment>
<evidence type="ECO:0000256" key="4">
    <source>
        <dbReference type="ARBA" id="ARBA00022475"/>
    </source>
</evidence>
<evidence type="ECO:0000259" key="11">
    <source>
        <dbReference type="Pfam" id="PF00905"/>
    </source>
</evidence>
<dbReference type="InterPro" id="IPR050515">
    <property type="entry name" value="Beta-lactam/transpept"/>
</dbReference>
<keyword evidence="6" id="KW-0133">Cell shape</keyword>
<dbReference type="EMBL" id="ARZA01000236">
    <property type="protein sequence ID" value="EOC99824.1"/>
    <property type="molecule type" value="Genomic_DNA"/>
</dbReference>
<dbReference type="Pfam" id="PF03717">
    <property type="entry name" value="PBP_dimer"/>
    <property type="match status" value="2"/>
</dbReference>
<evidence type="ECO:0000256" key="2">
    <source>
        <dbReference type="ARBA" id="ARBA00004236"/>
    </source>
</evidence>
<keyword evidence="7" id="KW-0573">Peptidoglycan synthesis</keyword>
<comment type="subcellular location">
    <subcellularLocation>
        <location evidence="2">Cell membrane</location>
    </subcellularLocation>
    <subcellularLocation>
        <location evidence="1">Membrane</location>
        <topology evidence="1">Single-pass membrane protein</topology>
    </subcellularLocation>
</comment>
<dbReference type="InterPro" id="IPR012338">
    <property type="entry name" value="Beta-lactam/transpept-like"/>
</dbReference>
<keyword evidence="14" id="KW-1185">Reference proteome</keyword>
<feature type="domain" description="Penicillin-binding protein dimerisation" evidence="12">
    <location>
        <begin position="458"/>
        <end position="607"/>
    </location>
</feature>
<keyword evidence="8" id="KW-1133">Transmembrane helix</keyword>
<dbReference type="InterPro" id="IPR005311">
    <property type="entry name" value="PBP_dimer"/>
</dbReference>
<proteinExistence type="inferred from homology"/>
<evidence type="ECO:0000256" key="9">
    <source>
        <dbReference type="ARBA" id="ARBA00023136"/>
    </source>
</evidence>
<evidence type="ECO:0000259" key="12">
    <source>
        <dbReference type="Pfam" id="PF03717"/>
    </source>
</evidence>
<dbReference type="Pfam" id="PF00905">
    <property type="entry name" value="Transpeptidase"/>
    <property type="match status" value="2"/>
</dbReference>
<evidence type="ECO:0000256" key="7">
    <source>
        <dbReference type="ARBA" id="ARBA00022984"/>
    </source>
</evidence>
<dbReference type="eggNOG" id="COG0768">
    <property type="taxonomic scope" value="Bacteria"/>
</dbReference>
<dbReference type="Proteomes" id="UP000013378">
    <property type="component" value="Unassembled WGS sequence"/>
</dbReference>
<dbReference type="Gene3D" id="3.40.710.10">
    <property type="entry name" value="DD-peptidase/beta-lactamase superfamily"/>
    <property type="match status" value="1"/>
</dbReference>
<evidence type="ECO:0000256" key="8">
    <source>
        <dbReference type="ARBA" id="ARBA00022989"/>
    </source>
</evidence>
<feature type="domain" description="Penicillin-binding protein dimerisation" evidence="12">
    <location>
        <begin position="57"/>
        <end position="129"/>
    </location>
</feature>
<evidence type="ECO:0000256" key="10">
    <source>
        <dbReference type="ARBA" id="ARBA00023316"/>
    </source>
</evidence>
<dbReference type="AlphaFoldDB" id="R1CBZ1"/>
<comment type="similarity">
    <text evidence="3">Belongs to the transpeptidase family.</text>
</comment>
<keyword evidence="4" id="KW-1003">Cell membrane</keyword>
<organism evidence="13 14">
    <name type="scientific">Caldisalinibacter kiritimatiensis</name>
    <dbReference type="NCBI Taxonomy" id="1304284"/>
    <lineage>
        <taxon>Bacteria</taxon>
        <taxon>Bacillati</taxon>
        <taxon>Bacillota</taxon>
        <taxon>Tissierellia</taxon>
        <taxon>Tissierellales</taxon>
        <taxon>Thermohalobacteraceae</taxon>
        <taxon>Caldisalinibacter</taxon>
    </lineage>
</organism>
<evidence type="ECO:0000313" key="13">
    <source>
        <dbReference type="EMBL" id="EOC99824.1"/>
    </source>
</evidence>
<sequence>MIIISLINKLKDRYTILLLASVVLFLVIFFRLATLTIVQGDEYRKKSDMRRLKNIEITAPRGNIYDRYGRLLAGTRPSFTVQIMKDEIDKEQFNDIALRLVKLLEEEGERYEDDFPIVLNEIKFKDESYYYKYSEEPIDKFVEIFIDNNLMSELLEAYYKRESYKEEFHYLVGRKAVNVLENEGIEVPISIKLSNENKVVYSYKNDIDINKWKKENNFNLRIGPKDALMRLINNDEKIVKKILGHGIVRKKAYELLENKGLNTIFKLEPYSFTFDNNYKEIKRSLISNPDINAFNEITIETSAKEDFISIVLNLDIVVDNLFSNEFIINKENGIEKKIVPGKMLLNKFNKNNIFLPIICEVKDGKVIYEYKDETSKLAFLSDFGLQNELEAKEALIEIGKAKGFISEIITHDDVKGFAQKLMLKELNPRISIAKWEYMPLIDKKSWLNKSTHKIPEGSSAHETFNILRKKYNIDKSLSCYEARYIFLLKDRLDKQGYRAYQPVNIASGIKDETVAKISEHNLDLLGVKVAVEPMRYYPMEKTAAHILGYLGKISQRYEIDKYIGELGYSPNDLIGKTGIEEKFEEYLNGVDGLKKVEVDALGNTIRGIDAEKAIPGDELYLTIDAELQQVAEKALKHALEEIQKGGVFKSKWGDYNYREAFKNATSGSVVAIDVKTGEVLALANYPAYDPNLFSTGISTEDWDELSIDSKDPLAPRPLYNIALQTAIQPGSTFKMITALAALEKGLDPEDKLLTKGYIDIGNKRFGCWIWNSSRGTHGSENLYDAIRDSCNYYFYTLTLNKDDRRTGKNLDVKVDLQDIINVANEFGLNDETGIEIDIPSETYGGVPNPQDKINTTKVYLRRFLTANIDNYIVDISKDIDKNAIINEIVSWVELNQIPSRIEVINKLNNLGLDALKKNEKGIPLADIIKYSYLNQASWKDADNLNVAIGQGANRYTPIQMANYIATLANSGVRNKVSVVKKIQKYDGRESTYNIERSQEKVSIKRENIDIVKKGMLEVTKPGGTAYSHFRNFPVDVGAKTGTAQKDGINPVTGEEYDNYAWFVAFAPYDDPQIAVATVIFQGGHGGYAAPVAKEIIAQYLGLNNNSKEITFKNKMVR</sequence>
<dbReference type="Gene3D" id="3.90.1310.10">
    <property type="entry name" value="Penicillin-binding protein 2a (Domain 2)"/>
    <property type="match status" value="2"/>
</dbReference>
<dbReference type="SUPFAM" id="SSF56601">
    <property type="entry name" value="beta-lactamase/transpeptidase-like"/>
    <property type="match status" value="1"/>
</dbReference>
<reference evidence="13 14" key="1">
    <citation type="journal article" date="2015" name="Geomicrobiol. J.">
        <title>Caldisalinibacter kiritimatiensis gen. nov., sp. nov., a moderately thermohalophilic thiosulfate-reducing bacterium from a hypersaline microbial mat.</title>
        <authorList>
            <person name="Ben Hania W."/>
            <person name="Joseph M."/>
            <person name="Fiebig A."/>
            <person name="Bunk B."/>
            <person name="Klenk H.-P."/>
            <person name="Fardeau M.-L."/>
            <person name="Spring S."/>
        </authorList>
    </citation>
    <scope>NUCLEOTIDE SEQUENCE [LARGE SCALE GENOMIC DNA]</scope>
    <source>
        <strain evidence="13 14">L21-TH-D2</strain>
    </source>
</reference>
<dbReference type="InterPro" id="IPR036138">
    <property type="entry name" value="PBP_dimer_sf"/>
</dbReference>
<keyword evidence="9" id="KW-0472">Membrane</keyword>
<dbReference type="SUPFAM" id="SSF56519">
    <property type="entry name" value="Penicillin binding protein dimerisation domain"/>
    <property type="match status" value="2"/>
</dbReference>
<dbReference type="InterPro" id="IPR001460">
    <property type="entry name" value="PCN-bd_Tpept"/>
</dbReference>
<feature type="domain" description="Penicillin-binding protein transpeptidase" evidence="11">
    <location>
        <begin position="935"/>
        <end position="1096"/>
    </location>
</feature>
<evidence type="ECO:0000256" key="5">
    <source>
        <dbReference type="ARBA" id="ARBA00022692"/>
    </source>
</evidence>
<evidence type="ECO:0000256" key="6">
    <source>
        <dbReference type="ARBA" id="ARBA00022960"/>
    </source>
</evidence>
<evidence type="ECO:0000256" key="1">
    <source>
        <dbReference type="ARBA" id="ARBA00004167"/>
    </source>
</evidence>
<gene>
    <name evidence="13" type="ORF">L21TH_2129</name>
</gene>
<dbReference type="OrthoDB" id="9757901at2"/>
<dbReference type="GO" id="GO:0008658">
    <property type="term" value="F:penicillin binding"/>
    <property type="evidence" value="ECO:0007669"/>
    <property type="project" value="InterPro"/>
</dbReference>
<keyword evidence="10" id="KW-0961">Cell wall biogenesis/degradation</keyword>
<feature type="domain" description="Penicillin-binding protein transpeptidase" evidence="11">
    <location>
        <begin position="667"/>
        <end position="850"/>
    </location>
</feature>
<name>R1CBZ1_9FIRM</name>